<name>A0AAV0S730_9ROSI</name>
<feature type="binding site" description="axial binding residue" evidence="8">
    <location>
        <position position="8"/>
    </location>
    <ligand>
        <name>heme b</name>
        <dbReference type="ChEBI" id="CHEBI:60344"/>
    </ligand>
    <ligandPart>
        <name>Fe</name>
        <dbReference type="ChEBI" id="CHEBI:18248"/>
    </ligandPart>
</feature>
<reference evidence="12" key="1">
    <citation type="submission" date="2022-08" db="EMBL/GenBank/DDBJ databases">
        <authorList>
            <person name="Gutierrez-Valencia J."/>
        </authorList>
    </citation>
    <scope>NUCLEOTIDE SEQUENCE</scope>
</reference>
<dbReference type="EC" id="1.11.1.7" evidence="2"/>
<dbReference type="PANTHER" id="PTHR31517">
    <property type="match status" value="1"/>
</dbReference>
<dbReference type="SUPFAM" id="SSF48113">
    <property type="entry name" value="Heme-dependent peroxidases"/>
    <property type="match status" value="1"/>
</dbReference>
<evidence type="ECO:0000256" key="5">
    <source>
        <dbReference type="ARBA" id="ARBA00022723"/>
    </source>
</evidence>
<evidence type="ECO:0000256" key="10">
    <source>
        <dbReference type="RuleBase" id="RU004241"/>
    </source>
</evidence>
<evidence type="ECO:0000256" key="8">
    <source>
        <dbReference type="PIRSR" id="PIRSR600823-3"/>
    </source>
</evidence>
<proteinExistence type="inferred from homology"/>
<comment type="caution">
    <text evidence="12">The sequence shown here is derived from an EMBL/GenBank/DDBJ whole genome shotgun (WGS) entry which is preliminary data.</text>
</comment>
<feature type="disulfide bond" evidence="9">
    <location>
        <begin position="16"/>
        <end position="48"/>
    </location>
</feature>
<feature type="binding site" evidence="8">
    <location>
        <position position="65"/>
    </location>
    <ligand>
        <name>Ca(2+)</name>
        <dbReference type="ChEBI" id="CHEBI:29108"/>
        <label>2</label>
    </ligand>
</feature>
<evidence type="ECO:0000313" key="13">
    <source>
        <dbReference type="Proteomes" id="UP001154282"/>
    </source>
</evidence>
<dbReference type="Proteomes" id="UP001154282">
    <property type="component" value="Unassembled WGS sequence"/>
</dbReference>
<dbReference type="GO" id="GO:0140825">
    <property type="term" value="F:lactoperoxidase activity"/>
    <property type="evidence" value="ECO:0007669"/>
    <property type="project" value="UniProtKB-EC"/>
</dbReference>
<evidence type="ECO:0000313" key="12">
    <source>
        <dbReference type="EMBL" id="CAI0627547.1"/>
    </source>
</evidence>
<evidence type="ECO:0000256" key="6">
    <source>
        <dbReference type="ARBA" id="ARBA00023002"/>
    </source>
</evidence>
<keyword evidence="13" id="KW-1185">Reference proteome</keyword>
<comment type="cofactor">
    <cofactor evidence="8">
        <name>heme b</name>
        <dbReference type="ChEBI" id="CHEBI:60344"/>
    </cofactor>
    <text evidence="8">Binds 1 heme b (iron(II)-protoporphyrin IX) group per subunit.</text>
</comment>
<dbReference type="EMBL" id="CAMGYJ010000011">
    <property type="protein sequence ID" value="CAI0627547.1"/>
    <property type="molecule type" value="Genomic_DNA"/>
</dbReference>
<dbReference type="Pfam" id="PF00141">
    <property type="entry name" value="peroxidase"/>
    <property type="match status" value="1"/>
</dbReference>
<keyword evidence="4" id="KW-0349">Heme</keyword>
<keyword evidence="6" id="KW-0560">Oxidoreductase</keyword>
<dbReference type="PANTHER" id="PTHR31517:SF17">
    <property type="entry name" value="PEROXIDASE 6"/>
    <property type="match status" value="1"/>
</dbReference>
<dbReference type="Gene3D" id="1.10.420.10">
    <property type="entry name" value="Peroxidase, domain 2"/>
    <property type="match status" value="1"/>
</dbReference>
<protein>
    <recommendedName>
        <fullName evidence="2">peroxidase</fullName>
        <ecNumber evidence="2">1.11.1.7</ecNumber>
    </recommendedName>
</protein>
<feature type="binding site" evidence="8">
    <location>
        <position position="70"/>
    </location>
    <ligand>
        <name>Ca(2+)</name>
        <dbReference type="ChEBI" id="CHEBI:29108"/>
        <label>2</label>
    </ligand>
</feature>
<evidence type="ECO:0000259" key="11">
    <source>
        <dbReference type="PROSITE" id="PS50873"/>
    </source>
</evidence>
<accession>A0AAV0S730</accession>
<evidence type="ECO:0000256" key="4">
    <source>
        <dbReference type="ARBA" id="ARBA00022617"/>
    </source>
</evidence>
<comment type="cofactor">
    <cofactor evidence="8">
        <name>Ca(2+)</name>
        <dbReference type="ChEBI" id="CHEBI:29108"/>
    </cofactor>
    <text evidence="8">Binds 2 calcium ions per subunit.</text>
</comment>
<evidence type="ECO:0000256" key="7">
    <source>
        <dbReference type="ARBA" id="ARBA00023004"/>
    </source>
</evidence>
<dbReference type="GO" id="GO:0020037">
    <property type="term" value="F:heme binding"/>
    <property type="evidence" value="ECO:0007669"/>
    <property type="project" value="InterPro"/>
</dbReference>
<dbReference type="InterPro" id="IPR010255">
    <property type="entry name" value="Haem_peroxidase_sf"/>
</dbReference>
<dbReference type="AlphaFoldDB" id="A0AAV0S730"/>
<keyword evidence="9" id="KW-1015">Disulfide bond</keyword>
<feature type="domain" description="Plant heme peroxidase family profile" evidence="11">
    <location>
        <begin position="1"/>
        <end position="80"/>
    </location>
</feature>
<dbReference type="InterPro" id="IPR002016">
    <property type="entry name" value="Haem_peroxidase"/>
</dbReference>
<keyword evidence="3" id="KW-0575">Peroxidase</keyword>
<feature type="binding site" evidence="8">
    <location>
        <position position="9"/>
    </location>
    <ligand>
        <name>Ca(2+)</name>
        <dbReference type="ChEBI" id="CHEBI:29108"/>
        <label>2</label>
    </ligand>
</feature>
<evidence type="ECO:0000256" key="3">
    <source>
        <dbReference type="ARBA" id="ARBA00022559"/>
    </source>
</evidence>
<sequence length="132" mass="14980">MVTLIGAHTMIGFSLCREFSYRLYNFSRTSPTDLALNPKYAEGLKKLCQNYTKNPTMSAFNDVMTPGKFDNMYYQHLYKGAMAACFGSSPGCRSENKTFRGALCKEQKGFLQSVCSSDGEAQHLQDKDRERW</sequence>
<feature type="binding site" evidence="8">
    <location>
        <position position="62"/>
    </location>
    <ligand>
        <name>Ca(2+)</name>
        <dbReference type="ChEBI" id="CHEBI:29108"/>
        <label>2</label>
    </ligand>
</feature>
<evidence type="ECO:0000256" key="1">
    <source>
        <dbReference type="ARBA" id="ARBA00000189"/>
    </source>
</evidence>
<keyword evidence="8" id="KW-0106">Calcium</keyword>
<dbReference type="GO" id="GO:0006979">
    <property type="term" value="P:response to oxidative stress"/>
    <property type="evidence" value="ECO:0007669"/>
    <property type="project" value="InterPro"/>
</dbReference>
<keyword evidence="5 8" id="KW-0479">Metal-binding</keyword>
<organism evidence="12 13">
    <name type="scientific">Linum tenue</name>
    <dbReference type="NCBI Taxonomy" id="586396"/>
    <lineage>
        <taxon>Eukaryota</taxon>
        <taxon>Viridiplantae</taxon>
        <taxon>Streptophyta</taxon>
        <taxon>Embryophyta</taxon>
        <taxon>Tracheophyta</taxon>
        <taxon>Spermatophyta</taxon>
        <taxon>Magnoliopsida</taxon>
        <taxon>eudicotyledons</taxon>
        <taxon>Gunneridae</taxon>
        <taxon>Pentapetalae</taxon>
        <taxon>rosids</taxon>
        <taxon>fabids</taxon>
        <taxon>Malpighiales</taxon>
        <taxon>Linaceae</taxon>
        <taxon>Linum</taxon>
    </lineage>
</organism>
<keyword evidence="7 8" id="KW-0408">Iron</keyword>
<comment type="similarity">
    <text evidence="10">Belongs to the peroxidase family.</text>
</comment>
<dbReference type="InterPro" id="IPR000823">
    <property type="entry name" value="Peroxidase_pln"/>
</dbReference>
<comment type="catalytic activity">
    <reaction evidence="1">
        <text>2 a phenolic donor + H2O2 = 2 a phenolic radical donor + 2 H2O</text>
        <dbReference type="Rhea" id="RHEA:56136"/>
        <dbReference type="ChEBI" id="CHEBI:15377"/>
        <dbReference type="ChEBI" id="CHEBI:16240"/>
        <dbReference type="ChEBI" id="CHEBI:139520"/>
        <dbReference type="ChEBI" id="CHEBI:139521"/>
        <dbReference type="EC" id="1.11.1.7"/>
    </reaction>
</comment>
<dbReference type="GO" id="GO:0046872">
    <property type="term" value="F:metal ion binding"/>
    <property type="evidence" value="ECO:0007669"/>
    <property type="project" value="UniProtKB-KW"/>
</dbReference>
<evidence type="ECO:0000256" key="2">
    <source>
        <dbReference type="ARBA" id="ARBA00012313"/>
    </source>
</evidence>
<gene>
    <name evidence="12" type="ORF">LITE_LOCUS51313</name>
</gene>
<evidence type="ECO:0000256" key="9">
    <source>
        <dbReference type="PIRSR" id="PIRSR600823-5"/>
    </source>
</evidence>
<dbReference type="PROSITE" id="PS50873">
    <property type="entry name" value="PEROXIDASE_4"/>
    <property type="match status" value="1"/>
</dbReference>